<protein>
    <submittedName>
        <fullName evidence="4">Transcriptional regulator BetI</fullName>
    </submittedName>
</protein>
<evidence type="ECO:0000313" key="5">
    <source>
        <dbReference type="Proteomes" id="UP000057820"/>
    </source>
</evidence>
<name>A0A0H5NH13_NOCFR</name>
<dbReference type="GO" id="GO:0003677">
    <property type="term" value="F:DNA binding"/>
    <property type="evidence" value="ECO:0007669"/>
    <property type="project" value="UniProtKB-UniRule"/>
</dbReference>
<organism evidence="4 5">
    <name type="scientific">Nocardia farcinica</name>
    <dbReference type="NCBI Taxonomy" id="37329"/>
    <lineage>
        <taxon>Bacteria</taxon>
        <taxon>Bacillati</taxon>
        <taxon>Actinomycetota</taxon>
        <taxon>Actinomycetes</taxon>
        <taxon>Mycobacteriales</taxon>
        <taxon>Nocardiaceae</taxon>
        <taxon>Nocardia</taxon>
    </lineage>
</organism>
<dbReference type="PROSITE" id="PS50977">
    <property type="entry name" value="HTH_TETR_2"/>
    <property type="match status" value="1"/>
</dbReference>
<dbReference type="AlphaFoldDB" id="A0A0H5NH13"/>
<dbReference type="Pfam" id="PF00440">
    <property type="entry name" value="TetR_N"/>
    <property type="match status" value="1"/>
</dbReference>
<evidence type="ECO:0000256" key="1">
    <source>
        <dbReference type="ARBA" id="ARBA00023125"/>
    </source>
</evidence>
<keyword evidence="1 2" id="KW-0238">DNA-binding</keyword>
<dbReference type="InterPro" id="IPR041583">
    <property type="entry name" value="TetR_C_31"/>
</dbReference>
<accession>A0A0H5NH13</accession>
<dbReference type="InterPro" id="IPR009057">
    <property type="entry name" value="Homeodomain-like_sf"/>
</dbReference>
<proteinExistence type="predicted"/>
<feature type="DNA-binding region" description="H-T-H motif" evidence="2">
    <location>
        <begin position="34"/>
        <end position="53"/>
    </location>
</feature>
<dbReference type="Gene3D" id="1.10.357.10">
    <property type="entry name" value="Tetracycline Repressor, domain 2"/>
    <property type="match status" value="1"/>
</dbReference>
<dbReference type="Proteomes" id="UP000057820">
    <property type="component" value="Chromosome 1"/>
</dbReference>
<dbReference type="InterPro" id="IPR001647">
    <property type="entry name" value="HTH_TetR"/>
</dbReference>
<reference evidence="5" key="1">
    <citation type="submission" date="2015-03" db="EMBL/GenBank/DDBJ databases">
        <authorList>
            <consortium name="Pathogen Informatics"/>
        </authorList>
    </citation>
    <scope>NUCLEOTIDE SEQUENCE [LARGE SCALE GENOMIC DNA]</scope>
    <source>
        <strain evidence="5">NCTC11134</strain>
    </source>
</reference>
<evidence type="ECO:0000313" key="4">
    <source>
        <dbReference type="EMBL" id="CRY74524.1"/>
    </source>
</evidence>
<dbReference type="EMBL" id="LN868938">
    <property type="protein sequence ID" value="CRY74524.1"/>
    <property type="molecule type" value="Genomic_DNA"/>
</dbReference>
<evidence type="ECO:0000256" key="2">
    <source>
        <dbReference type="PROSITE-ProRule" id="PRU00335"/>
    </source>
</evidence>
<dbReference type="RefSeq" id="WP_011209857.1">
    <property type="nucleotide sequence ID" value="NZ_CP031418.1"/>
</dbReference>
<dbReference type="SUPFAM" id="SSF46689">
    <property type="entry name" value="Homeodomain-like"/>
    <property type="match status" value="1"/>
</dbReference>
<dbReference type="OMA" id="RSGLVHY"/>
<dbReference type="GeneID" id="61136485"/>
<feature type="domain" description="HTH tetR-type" evidence="3">
    <location>
        <begin position="11"/>
        <end position="71"/>
    </location>
</feature>
<sequence>MNARRHGPSAQARRNALLRATVEIVAEQGMAGVTHRAVTERAGLPLATASYFFSSIDELAKESLLTFMAEEQAAQTATAEQLAAHTMSADEMGRMLAAANRPRLPDWLAYCEALLHAARHPEFREAAQDALESSWTVARAVVRAVGAPEAEAAAPVLTALAHGLALDQMAVGAVDDDTSYRAFRALLLGYLLDNGHADLALSLARAGQPAGE</sequence>
<dbReference type="Pfam" id="PF17940">
    <property type="entry name" value="TetR_C_31"/>
    <property type="match status" value="1"/>
</dbReference>
<dbReference type="KEGG" id="nfr:ERS450000_00723"/>
<gene>
    <name evidence="4" type="ORF">ERS450000_00723</name>
</gene>
<evidence type="ECO:0000259" key="3">
    <source>
        <dbReference type="PROSITE" id="PS50977"/>
    </source>
</evidence>